<feature type="domain" description="GFO/IDH/MocA-like oxidoreductase" evidence="12">
    <location>
        <begin position="151"/>
        <end position="254"/>
    </location>
</feature>
<comment type="catalytic activity">
    <reaction evidence="10">
        <text>D-xylose + NADP(+) = D-xylono-1,5-lactone + NADPH + H(+)</text>
        <dbReference type="Rhea" id="RHEA:22000"/>
        <dbReference type="ChEBI" id="CHEBI:15378"/>
        <dbReference type="ChEBI" id="CHEBI:15867"/>
        <dbReference type="ChEBI" id="CHEBI:53455"/>
        <dbReference type="ChEBI" id="CHEBI:57783"/>
        <dbReference type="ChEBI" id="CHEBI:58349"/>
        <dbReference type="EC" id="1.1.1.179"/>
    </reaction>
</comment>
<accession>A7SPL2</accession>
<dbReference type="eggNOG" id="KOG2741">
    <property type="taxonomic scope" value="Eukaryota"/>
</dbReference>
<evidence type="ECO:0000256" key="2">
    <source>
        <dbReference type="ARBA" id="ARBA00023002"/>
    </source>
</evidence>
<keyword evidence="2" id="KW-0560">Oxidoreductase</keyword>
<dbReference type="STRING" id="45351.A7SPL2"/>
<dbReference type="OMA" id="AHETGKY"/>
<dbReference type="GO" id="GO:0047115">
    <property type="term" value="F:trans-1,2-dihydrobenzene-1,2-diol dehydrogenase activity"/>
    <property type="evidence" value="ECO:0007669"/>
    <property type="project" value="UniProtKB-EC"/>
</dbReference>
<reference evidence="13 14" key="1">
    <citation type="journal article" date="2007" name="Science">
        <title>Sea anemone genome reveals ancestral eumetazoan gene repertoire and genomic organization.</title>
        <authorList>
            <person name="Putnam N.H."/>
            <person name="Srivastava M."/>
            <person name="Hellsten U."/>
            <person name="Dirks B."/>
            <person name="Chapman J."/>
            <person name="Salamov A."/>
            <person name="Terry A."/>
            <person name="Shapiro H."/>
            <person name="Lindquist E."/>
            <person name="Kapitonov V.V."/>
            <person name="Jurka J."/>
            <person name="Genikhovich G."/>
            <person name="Grigoriev I.V."/>
            <person name="Lucas S.M."/>
            <person name="Steele R.E."/>
            <person name="Finnerty J.R."/>
            <person name="Technau U."/>
            <person name="Martindale M.Q."/>
            <person name="Rokhsar D.S."/>
        </authorList>
    </citation>
    <scope>NUCLEOTIDE SEQUENCE [LARGE SCALE GENOMIC DNA]</scope>
    <source>
        <strain evidence="14">CH2 X CH6</strain>
    </source>
</reference>
<dbReference type="InterPro" id="IPR036291">
    <property type="entry name" value="NAD(P)-bd_dom_sf"/>
</dbReference>
<gene>
    <name evidence="13" type="ORF">NEMVEDRAFT_v1g172894</name>
</gene>
<dbReference type="Gene3D" id="3.40.50.720">
    <property type="entry name" value="NAD(P)-binding Rossmann-like Domain"/>
    <property type="match status" value="1"/>
</dbReference>
<comment type="similarity">
    <text evidence="1">Belongs to the Gfo/Idh/MocA family.</text>
</comment>
<dbReference type="InterPro" id="IPR000683">
    <property type="entry name" value="Gfo/Idh/MocA-like_OxRdtase_N"/>
</dbReference>
<comment type="catalytic activity">
    <reaction evidence="9">
        <text>(1R,2R)-1,2-dihydrobenzene-1,2-diol + NADP(+) = catechol + NADPH + H(+)</text>
        <dbReference type="Rhea" id="RHEA:16729"/>
        <dbReference type="ChEBI" id="CHEBI:10702"/>
        <dbReference type="ChEBI" id="CHEBI:15378"/>
        <dbReference type="ChEBI" id="CHEBI:18135"/>
        <dbReference type="ChEBI" id="CHEBI:57783"/>
        <dbReference type="ChEBI" id="CHEBI:58349"/>
        <dbReference type="EC" id="1.3.1.20"/>
    </reaction>
</comment>
<evidence type="ECO:0000256" key="6">
    <source>
        <dbReference type="ARBA" id="ARBA00042926"/>
    </source>
</evidence>
<feature type="domain" description="Gfo/Idh/MocA-like oxidoreductase N-terminal" evidence="11">
    <location>
        <begin position="6"/>
        <end position="123"/>
    </location>
</feature>
<dbReference type="GO" id="GO:0000166">
    <property type="term" value="F:nucleotide binding"/>
    <property type="evidence" value="ECO:0007669"/>
    <property type="project" value="InterPro"/>
</dbReference>
<dbReference type="AlphaFoldDB" id="A7SPL2"/>
<keyword evidence="14" id="KW-1185">Reference proteome</keyword>
<evidence type="ECO:0000259" key="12">
    <source>
        <dbReference type="Pfam" id="PF22725"/>
    </source>
</evidence>
<sequence>MAAPTRWGFLGAGLITNDFVVAMRTLPGLDHKRVAVASRDLLRAQEFSLKHDIERAYGSYKELVEDSDVEVVYISTVNSTHKELCILALNHGKHVICEKPITLNLKEAQEVFALATTKGLFCMEAVWTRFFPLYIQLQKQLKCKDTIDTILGDVKFVQAYFGISAMSVQRVLDPNLGGGALLDVGIYCLTLIDMVYGGEMPESICASGAKTKSGVDKTVCVSMKYSNGRMAQFTASIDVPLPNTGLISGTKGSINICSPFWSSEKIMFSDGSVEDYLLPPSVMPLNFKNSTGMRYEIEGVRECLLAHQAQSLVIPHSTTERILGYMDEIRKQIGVVFPKD</sequence>
<dbReference type="OrthoDB" id="2129491at2759"/>
<dbReference type="EC" id="1.3.1.20" evidence="3"/>
<dbReference type="EC" id="1.1.1.179" evidence="4"/>
<dbReference type="Proteomes" id="UP000001593">
    <property type="component" value="Unassembled WGS sequence"/>
</dbReference>
<evidence type="ECO:0000256" key="7">
    <source>
        <dbReference type="ARBA" id="ARBA00042988"/>
    </source>
</evidence>
<dbReference type="InterPro" id="IPR050984">
    <property type="entry name" value="Gfo/Idh/MocA_domain"/>
</dbReference>
<name>A7SPL2_NEMVE</name>
<evidence type="ECO:0000256" key="5">
    <source>
        <dbReference type="ARBA" id="ARBA00040603"/>
    </source>
</evidence>
<evidence type="ECO:0000256" key="1">
    <source>
        <dbReference type="ARBA" id="ARBA00010928"/>
    </source>
</evidence>
<dbReference type="PhylomeDB" id="A7SPL2"/>
<proteinExistence type="inferred from homology"/>
<protein>
    <recommendedName>
        <fullName evidence="5">Trans-1,2-dihydrobenzene-1,2-diol dehydrogenase</fullName>
        <ecNumber evidence="4">1.1.1.179</ecNumber>
        <ecNumber evidence="3">1.3.1.20</ecNumber>
    </recommendedName>
    <alternativeName>
        <fullName evidence="8">D-xylose 1-dehydrogenase</fullName>
    </alternativeName>
    <alternativeName>
        <fullName evidence="7">D-xylose-NADP dehydrogenase</fullName>
    </alternativeName>
    <alternativeName>
        <fullName evidence="6">Dimeric dihydrodiol dehydrogenase</fullName>
    </alternativeName>
</protein>
<dbReference type="GO" id="GO:0047837">
    <property type="term" value="F:D-xylose 1-dehydrogenase (NADP+) activity"/>
    <property type="evidence" value="ECO:0007669"/>
    <property type="project" value="UniProtKB-EC"/>
</dbReference>
<dbReference type="EMBL" id="DS469735">
    <property type="protein sequence ID" value="EDO34340.1"/>
    <property type="molecule type" value="Genomic_DNA"/>
</dbReference>
<evidence type="ECO:0000256" key="3">
    <source>
        <dbReference type="ARBA" id="ARBA00038853"/>
    </source>
</evidence>
<evidence type="ECO:0000259" key="11">
    <source>
        <dbReference type="Pfam" id="PF01408"/>
    </source>
</evidence>
<evidence type="ECO:0000313" key="13">
    <source>
        <dbReference type="EMBL" id="EDO34340.1"/>
    </source>
</evidence>
<dbReference type="InParanoid" id="A7SPL2"/>
<dbReference type="Pfam" id="PF22725">
    <property type="entry name" value="GFO_IDH_MocA_C3"/>
    <property type="match status" value="1"/>
</dbReference>
<dbReference type="PANTHER" id="PTHR22604:SF105">
    <property type="entry name" value="TRANS-1,2-DIHYDROBENZENE-1,2-DIOL DEHYDROGENASE"/>
    <property type="match status" value="1"/>
</dbReference>
<evidence type="ECO:0000256" key="4">
    <source>
        <dbReference type="ARBA" id="ARBA00038984"/>
    </source>
</evidence>
<evidence type="ECO:0000256" key="8">
    <source>
        <dbReference type="ARBA" id="ARBA00043025"/>
    </source>
</evidence>
<evidence type="ECO:0000313" key="14">
    <source>
        <dbReference type="Proteomes" id="UP000001593"/>
    </source>
</evidence>
<dbReference type="PANTHER" id="PTHR22604">
    <property type="entry name" value="OXIDOREDUCTASES"/>
    <property type="match status" value="1"/>
</dbReference>
<dbReference type="SUPFAM" id="SSF51735">
    <property type="entry name" value="NAD(P)-binding Rossmann-fold domains"/>
    <property type="match status" value="1"/>
</dbReference>
<dbReference type="Gene3D" id="3.30.360.10">
    <property type="entry name" value="Dihydrodipicolinate Reductase, domain 2"/>
    <property type="match status" value="1"/>
</dbReference>
<dbReference type="HOGENOM" id="CLU_023194_7_2_1"/>
<dbReference type="InterPro" id="IPR055170">
    <property type="entry name" value="GFO_IDH_MocA-like_dom"/>
</dbReference>
<organism evidence="13 14">
    <name type="scientific">Nematostella vectensis</name>
    <name type="common">Starlet sea anemone</name>
    <dbReference type="NCBI Taxonomy" id="45351"/>
    <lineage>
        <taxon>Eukaryota</taxon>
        <taxon>Metazoa</taxon>
        <taxon>Cnidaria</taxon>
        <taxon>Anthozoa</taxon>
        <taxon>Hexacorallia</taxon>
        <taxon>Actiniaria</taxon>
        <taxon>Edwardsiidae</taxon>
        <taxon>Nematostella</taxon>
    </lineage>
</organism>
<evidence type="ECO:0000256" key="9">
    <source>
        <dbReference type="ARBA" id="ARBA00047423"/>
    </source>
</evidence>
<evidence type="ECO:0000256" key="10">
    <source>
        <dbReference type="ARBA" id="ARBA00049233"/>
    </source>
</evidence>
<dbReference type="KEGG" id="nve:5505671"/>
<dbReference type="SUPFAM" id="SSF55347">
    <property type="entry name" value="Glyceraldehyde-3-phosphate dehydrogenase-like, C-terminal domain"/>
    <property type="match status" value="1"/>
</dbReference>
<dbReference type="Pfam" id="PF01408">
    <property type="entry name" value="GFO_IDH_MocA"/>
    <property type="match status" value="1"/>
</dbReference>